<protein>
    <submittedName>
        <fullName evidence="2">Uncharacterized protein</fullName>
    </submittedName>
</protein>
<organism evidence="2 3">
    <name type="scientific">Oidiodendron maius (strain Zn)</name>
    <dbReference type="NCBI Taxonomy" id="913774"/>
    <lineage>
        <taxon>Eukaryota</taxon>
        <taxon>Fungi</taxon>
        <taxon>Dikarya</taxon>
        <taxon>Ascomycota</taxon>
        <taxon>Pezizomycotina</taxon>
        <taxon>Leotiomycetes</taxon>
        <taxon>Leotiomycetes incertae sedis</taxon>
        <taxon>Myxotrichaceae</taxon>
        <taxon>Oidiodendron</taxon>
    </lineage>
</organism>
<feature type="region of interest" description="Disordered" evidence="1">
    <location>
        <begin position="66"/>
        <end position="90"/>
    </location>
</feature>
<evidence type="ECO:0000256" key="1">
    <source>
        <dbReference type="SAM" id="MobiDB-lite"/>
    </source>
</evidence>
<dbReference type="EMBL" id="KN832870">
    <property type="protein sequence ID" value="KIN07321.1"/>
    <property type="molecule type" value="Genomic_DNA"/>
</dbReference>
<reference evidence="3" key="2">
    <citation type="submission" date="2015-01" db="EMBL/GenBank/DDBJ databases">
        <title>Evolutionary Origins and Diversification of the Mycorrhizal Mutualists.</title>
        <authorList>
            <consortium name="DOE Joint Genome Institute"/>
            <consortium name="Mycorrhizal Genomics Consortium"/>
            <person name="Kohler A."/>
            <person name="Kuo A."/>
            <person name="Nagy L.G."/>
            <person name="Floudas D."/>
            <person name="Copeland A."/>
            <person name="Barry K.W."/>
            <person name="Cichocki N."/>
            <person name="Veneault-Fourrey C."/>
            <person name="LaButti K."/>
            <person name="Lindquist E.A."/>
            <person name="Lipzen A."/>
            <person name="Lundell T."/>
            <person name="Morin E."/>
            <person name="Murat C."/>
            <person name="Riley R."/>
            <person name="Ohm R."/>
            <person name="Sun H."/>
            <person name="Tunlid A."/>
            <person name="Henrissat B."/>
            <person name="Grigoriev I.V."/>
            <person name="Hibbett D.S."/>
            <person name="Martin F."/>
        </authorList>
    </citation>
    <scope>NUCLEOTIDE SEQUENCE [LARGE SCALE GENOMIC DNA]</scope>
    <source>
        <strain evidence="3">Zn</strain>
    </source>
</reference>
<name>A0A0C3HGJ4_OIDMZ</name>
<feature type="compositionally biased region" description="Gly residues" evidence="1">
    <location>
        <begin position="635"/>
        <end position="648"/>
    </location>
</feature>
<keyword evidence="3" id="KW-1185">Reference proteome</keyword>
<dbReference type="Proteomes" id="UP000054321">
    <property type="component" value="Unassembled WGS sequence"/>
</dbReference>
<reference evidence="2 3" key="1">
    <citation type="submission" date="2014-04" db="EMBL/GenBank/DDBJ databases">
        <authorList>
            <consortium name="DOE Joint Genome Institute"/>
            <person name="Kuo A."/>
            <person name="Martino E."/>
            <person name="Perotto S."/>
            <person name="Kohler A."/>
            <person name="Nagy L.G."/>
            <person name="Floudas D."/>
            <person name="Copeland A."/>
            <person name="Barry K.W."/>
            <person name="Cichocki N."/>
            <person name="Veneault-Fourrey C."/>
            <person name="LaButti K."/>
            <person name="Lindquist E.A."/>
            <person name="Lipzen A."/>
            <person name="Lundell T."/>
            <person name="Morin E."/>
            <person name="Murat C."/>
            <person name="Sun H."/>
            <person name="Tunlid A."/>
            <person name="Henrissat B."/>
            <person name="Grigoriev I.V."/>
            <person name="Hibbett D.S."/>
            <person name="Martin F."/>
            <person name="Nordberg H.P."/>
            <person name="Cantor M.N."/>
            <person name="Hua S.X."/>
        </authorList>
    </citation>
    <scope>NUCLEOTIDE SEQUENCE [LARGE SCALE GENOMIC DNA]</scope>
    <source>
        <strain evidence="2 3">Zn</strain>
    </source>
</reference>
<dbReference type="AlphaFoldDB" id="A0A0C3HGJ4"/>
<evidence type="ECO:0000313" key="2">
    <source>
        <dbReference type="EMBL" id="KIN07321.1"/>
    </source>
</evidence>
<feature type="region of interest" description="Disordered" evidence="1">
    <location>
        <begin position="569"/>
        <end position="653"/>
    </location>
</feature>
<dbReference type="InParanoid" id="A0A0C3HGJ4"/>
<accession>A0A0C3HGJ4</accession>
<dbReference type="HOGENOM" id="CLU_366047_0_0_1"/>
<gene>
    <name evidence="2" type="ORF">OIDMADRAFT_139929</name>
</gene>
<evidence type="ECO:0000313" key="3">
    <source>
        <dbReference type="Proteomes" id="UP000054321"/>
    </source>
</evidence>
<proteinExistence type="predicted"/>
<sequence length="762" mass="84360">MVRCRSASRDPEDKCRWGRKVRAKLDETAAAGVGLKYIQGRSIQERERERASVSLLTARCTDAGAGRYPEEGRGRGKAGPGVSTQKVASESRVDCYSTPSTLRVESSWDRDGMREASAVAQWHLSSTRWTDRLSRRLALDGAAEAQLPLRPPRCSVDPVGMELPYRRGGSNVAAVARAVAADRCGSVPDLLGSILNVQSMRYGAVQLGRFPSSPGWGLKPPCVPASPPAAEVDNVNLRAGSCCRARAWCAAVVHWPHSRTLPGLYGLHWATVRRYQGNHALPFGAVGEASKTLTKARLCIWCGCCMGQRPSPSLVPDWTKTVQQRWISQDGRGVCLGRNGALPPLFGQHRRTHVRDVSVLGCRVAARGACASSLGAVSCLVQENRLLVLVQIRPDEPRRPEGSSTGIMLFSRAPMRMRLSVRENRPRSYRIVTYNMILRQLRRYCPALMDRRGGRERRDCWKRASGWTGALDRSQDPDLSVAVQYYVVSSLYGMAYHRRSCCREVAWRPVLLVVEWRRTTEEIYGTKGIRLLYRTVRERRVTVPYDIESGGVHHHVPDTLDAVPRIQSQSSCAPGRTEFGQTLARHERSTRPRCPPRVGISLALPASSPRRNLADGRARNSIGPDGSSSRSPSLHGGGRADWAGGEGPSRGRTKRNHIHIHIQSIVHIQSIIMQINMQGEIQCPAQQVLQPRSCNPLFPDHHLRACGTAVVLGPDRRGMRRDLWDDDHLRVCDTSLDERGNRSIMGARGLASRNTSGCSRSR</sequence>